<evidence type="ECO:0000313" key="6">
    <source>
        <dbReference type="EMBL" id="SPD13072.1"/>
    </source>
</evidence>
<dbReference type="GO" id="GO:0019432">
    <property type="term" value="P:triglyceride biosynthetic process"/>
    <property type="evidence" value="ECO:0007669"/>
    <property type="project" value="UniProtKB-ARBA"/>
</dbReference>
<dbReference type="GO" id="GO:0004144">
    <property type="term" value="F:diacylglycerol O-acyltransferase activity"/>
    <property type="evidence" value="ECO:0007669"/>
    <property type="project" value="UniProtKB-ARBA"/>
</dbReference>
<keyword evidence="3" id="KW-0012">Acyltransferase</keyword>
<keyword evidence="2 4" id="KW-0808">Transferase</keyword>
<reference evidence="6" key="1">
    <citation type="submission" date="2018-02" db="EMBL/GenBank/DDBJ databases">
        <authorList>
            <person name="Cohen D.B."/>
            <person name="Kent A.D."/>
        </authorList>
    </citation>
    <scope>NUCLEOTIDE SEQUENCE</scope>
</reference>
<comment type="subcellular location">
    <subcellularLocation>
        <location evidence="4">Endoplasmic reticulum membrane</location>
        <topology evidence="4">Multi-pass membrane protein</topology>
    </subcellularLocation>
</comment>
<feature type="chain" id="PRO_5015003155" description="Acyltransferase" evidence="5">
    <location>
        <begin position="22"/>
        <end position="306"/>
    </location>
</feature>
<evidence type="ECO:0000256" key="5">
    <source>
        <dbReference type="SAM" id="SignalP"/>
    </source>
</evidence>
<organism evidence="6">
    <name type="scientific">Fagus sylvatica</name>
    <name type="common">Beechnut</name>
    <dbReference type="NCBI Taxonomy" id="28930"/>
    <lineage>
        <taxon>Eukaryota</taxon>
        <taxon>Viridiplantae</taxon>
        <taxon>Streptophyta</taxon>
        <taxon>Embryophyta</taxon>
        <taxon>Tracheophyta</taxon>
        <taxon>Spermatophyta</taxon>
        <taxon>Magnoliopsida</taxon>
        <taxon>eudicotyledons</taxon>
        <taxon>Gunneridae</taxon>
        <taxon>Pentapetalae</taxon>
        <taxon>rosids</taxon>
        <taxon>fabids</taxon>
        <taxon>Fagales</taxon>
        <taxon>Fagaceae</taxon>
        <taxon>Fagus</taxon>
    </lineage>
</organism>
<keyword evidence="5" id="KW-0732">Signal</keyword>
<dbReference type="EMBL" id="OIVN01003710">
    <property type="protein sequence ID" value="SPD13072.1"/>
    <property type="molecule type" value="Genomic_DNA"/>
</dbReference>
<evidence type="ECO:0000256" key="3">
    <source>
        <dbReference type="ARBA" id="ARBA00023315"/>
    </source>
</evidence>
<protein>
    <recommendedName>
        <fullName evidence="4">Acyltransferase</fullName>
        <ecNumber evidence="4">2.3.1.-</ecNumber>
    </recommendedName>
</protein>
<evidence type="ECO:0000256" key="2">
    <source>
        <dbReference type="ARBA" id="ARBA00022679"/>
    </source>
</evidence>
<dbReference type="AlphaFoldDB" id="A0A2N9HLF5"/>
<gene>
    <name evidence="6" type="ORF">FSB_LOCUS40954</name>
</gene>
<dbReference type="Pfam" id="PF03982">
    <property type="entry name" value="DAGAT"/>
    <property type="match status" value="1"/>
</dbReference>
<dbReference type="InterPro" id="IPR007130">
    <property type="entry name" value="DAGAT"/>
</dbReference>
<dbReference type="PANTHER" id="PTHR22753:SF14">
    <property type="entry name" value="MONOACYLGLYCEROL_DIACYLGLYCEROL O-ACYLTRANSFERASE"/>
    <property type="match status" value="1"/>
</dbReference>
<feature type="signal peptide" evidence="5">
    <location>
        <begin position="1"/>
        <end position="21"/>
    </location>
</feature>
<dbReference type="PANTHER" id="PTHR22753">
    <property type="entry name" value="TRANSMEMBRANE PROTEIN 68"/>
    <property type="match status" value="1"/>
</dbReference>
<accession>A0A2N9HLF5</accession>
<dbReference type="GO" id="GO:0005789">
    <property type="term" value="C:endoplasmic reticulum membrane"/>
    <property type="evidence" value="ECO:0007669"/>
    <property type="project" value="UniProtKB-SubCell"/>
</dbReference>
<evidence type="ECO:0000256" key="4">
    <source>
        <dbReference type="RuleBase" id="RU367023"/>
    </source>
</evidence>
<comment type="similarity">
    <text evidence="1 4">Belongs to the diacylglycerol acyltransferase family.</text>
</comment>
<name>A0A2N9HLF5_FAGSY</name>
<sequence length="306" mass="34952">MSQIGHPFIVFIPSLFRFASGSILFSTLEDGKIVKGLAGVPNEGPVLIVGYHMLMGLELTPLCEAFLREKNIMVRGLAHPMLFSKTPESSSSEFSLTDWMRVFGAVPVTPSNLFKLLSTKSHVLLYPGGPREALHHKGEEYKLFWPDQQEFVRMAARFGATIVPFGAVGEDDISELVLDYNDLMKIPVVNDHLRDFNRNFKYAWIFRDKTSGEVANQELSFPVLMPKIPGRFYYLFGKPIKTKGREDILKDKQVANQLYFQIKSEVERNMEFLIKKRQEDPYRSIVDRTLYKALNAPSHEVPTFEP</sequence>
<evidence type="ECO:0000256" key="1">
    <source>
        <dbReference type="ARBA" id="ARBA00005420"/>
    </source>
</evidence>
<proteinExistence type="inferred from homology"/>
<keyword evidence="4" id="KW-0256">Endoplasmic reticulum</keyword>
<dbReference type="CDD" id="cd07987">
    <property type="entry name" value="LPLAT_MGAT-like"/>
    <property type="match status" value="1"/>
</dbReference>
<dbReference type="EC" id="2.3.1.-" evidence="4"/>